<sequence length="247" mass="26849">MAPSIWWPAVLCTGAARSRLGLLGGSSLWQVVPGYNQGVVSSNDLGRLKGGSSVGTLPRSVTSGVLRRVLRPGVPRILQSVLPRGELWGLESRAVLNRAEAGDIRSLQQSINECRQCWIRLDRFRASKAMNRAVPKPLAERPERPTSTLPMASEGDSRSPVCKGDAIGVETSRELESAHVAVHEAVRPDESLPTTMDVMVVNGPGAVFANGPRTHRGPYKTRQRWTTVQQRPKLRSSFLPMTSSGNP</sequence>
<proteinExistence type="predicted"/>
<keyword evidence="4" id="KW-1185">Reference proteome</keyword>
<dbReference type="Proteomes" id="UP000736672">
    <property type="component" value="Unassembled WGS sequence"/>
</dbReference>
<organism evidence="3 4">
    <name type="scientific">Fusarium solani</name>
    <name type="common">Filamentous fungus</name>
    <dbReference type="NCBI Taxonomy" id="169388"/>
    <lineage>
        <taxon>Eukaryota</taxon>
        <taxon>Fungi</taxon>
        <taxon>Dikarya</taxon>
        <taxon>Ascomycota</taxon>
        <taxon>Pezizomycotina</taxon>
        <taxon>Sordariomycetes</taxon>
        <taxon>Hypocreomycetidae</taxon>
        <taxon>Hypocreales</taxon>
        <taxon>Nectriaceae</taxon>
        <taxon>Fusarium</taxon>
        <taxon>Fusarium solani species complex</taxon>
    </lineage>
</organism>
<feature type="region of interest" description="Disordered" evidence="1">
    <location>
        <begin position="134"/>
        <end position="161"/>
    </location>
</feature>
<dbReference type="EMBL" id="JAGTJS010000027">
    <property type="protein sequence ID" value="KAH7234130.1"/>
    <property type="molecule type" value="Genomic_DNA"/>
</dbReference>
<protein>
    <submittedName>
        <fullName evidence="3">Uncharacterized protein</fullName>
    </submittedName>
</protein>
<keyword evidence="2" id="KW-0732">Signal</keyword>
<feature type="chain" id="PRO_5040115057" evidence="2">
    <location>
        <begin position="19"/>
        <end position="247"/>
    </location>
</feature>
<accession>A0A9P9G6T0</accession>
<evidence type="ECO:0000313" key="4">
    <source>
        <dbReference type="Proteomes" id="UP000736672"/>
    </source>
</evidence>
<reference evidence="3" key="1">
    <citation type="journal article" date="2021" name="Nat. Commun.">
        <title>Genetic determinants of endophytism in the Arabidopsis root mycobiome.</title>
        <authorList>
            <person name="Mesny F."/>
            <person name="Miyauchi S."/>
            <person name="Thiergart T."/>
            <person name="Pickel B."/>
            <person name="Atanasova L."/>
            <person name="Karlsson M."/>
            <person name="Huettel B."/>
            <person name="Barry K.W."/>
            <person name="Haridas S."/>
            <person name="Chen C."/>
            <person name="Bauer D."/>
            <person name="Andreopoulos W."/>
            <person name="Pangilinan J."/>
            <person name="LaButti K."/>
            <person name="Riley R."/>
            <person name="Lipzen A."/>
            <person name="Clum A."/>
            <person name="Drula E."/>
            <person name="Henrissat B."/>
            <person name="Kohler A."/>
            <person name="Grigoriev I.V."/>
            <person name="Martin F.M."/>
            <person name="Hacquard S."/>
        </authorList>
    </citation>
    <scope>NUCLEOTIDE SEQUENCE</scope>
    <source>
        <strain evidence="3">FSSC 5 MPI-SDFR-AT-0091</strain>
    </source>
</reference>
<feature type="signal peptide" evidence="2">
    <location>
        <begin position="1"/>
        <end position="18"/>
    </location>
</feature>
<dbReference type="AlphaFoldDB" id="A0A9P9G6T0"/>
<name>A0A9P9G6T0_FUSSL</name>
<comment type="caution">
    <text evidence="3">The sequence shown here is derived from an EMBL/GenBank/DDBJ whole genome shotgun (WGS) entry which is preliminary data.</text>
</comment>
<evidence type="ECO:0000313" key="3">
    <source>
        <dbReference type="EMBL" id="KAH7234130.1"/>
    </source>
</evidence>
<evidence type="ECO:0000256" key="2">
    <source>
        <dbReference type="SAM" id="SignalP"/>
    </source>
</evidence>
<feature type="region of interest" description="Disordered" evidence="1">
    <location>
        <begin position="226"/>
        <end position="247"/>
    </location>
</feature>
<gene>
    <name evidence="3" type="ORF">B0J15DRAFT_571784</name>
</gene>
<evidence type="ECO:0000256" key="1">
    <source>
        <dbReference type="SAM" id="MobiDB-lite"/>
    </source>
</evidence>